<gene>
    <name evidence="2" type="ORF">X975_25011</name>
</gene>
<evidence type="ECO:0000259" key="1">
    <source>
        <dbReference type="Pfam" id="PF23055"/>
    </source>
</evidence>
<organism evidence="2 3">
    <name type="scientific">Stegodyphus mimosarum</name>
    <name type="common">African social velvet spider</name>
    <dbReference type="NCBI Taxonomy" id="407821"/>
    <lineage>
        <taxon>Eukaryota</taxon>
        <taxon>Metazoa</taxon>
        <taxon>Ecdysozoa</taxon>
        <taxon>Arthropoda</taxon>
        <taxon>Chelicerata</taxon>
        <taxon>Arachnida</taxon>
        <taxon>Araneae</taxon>
        <taxon>Araneomorphae</taxon>
        <taxon>Entelegynae</taxon>
        <taxon>Eresoidea</taxon>
        <taxon>Eresidae</taxon>
        <taxon>Stegodyphus</taxon>
    </lineage>
</organism>
<reference evidence="2 3" key="1">
    <citation type="submission" date="2013-11" db="EMBL/GenBank/DDBJ databases">
        <title>Genome sequencing of Stegodyphus mimosarum.</title>
        <authorList>
            <person name="Bechsgaard J."/>
        </authorList>
    </citation>
    <scope>NUCLEOTIDE SEQUENCE [LARGE SCALE GENOMIC DNA]</scope>
</reference>
<dbReference type="InterPro" id="IPR055469">
    <property type="entry name" value="DUF7041"/>
</dbReference>
<dbReference type="EMBL" id="KK112693">
    <property type="protein sequence ID" value="KFM58285.1"/>
    <property type="molecule type" value="Genomic_DNA"/>
</dbReference>
<evidence type="ECO:0000313" key="2">
    <source>
        <dbReference type="EMBL" id="KFM58285.1"/>
    </source>
</evidence>
<dbReference type="Pfam" id="PF23055">
    <property type="entry name" value="DUF7041"/>
    <property type="match status" value="1"/>
</dbReference>
<accession>A0A087SZJ6</accession>
<dbReference type="PANTHER" id="PTHR33327:SF3">
    <property type="entry name" value="RNA-DIRECTED DNA POLYMERASE"/>
    <property type="match status" value="1"/>
</dbReference>
<proteinExistence type="predicted"/>
<dbReference type="OMA" id="SEPEAWI"/>
<feature type="non-terminal residue" evidence="2">
    <location>
        <position position="111"/>
    </location>
</feature>
<evidence type="ECO:0000313" key="3">
    <source>
        <dbReference type="Proteomes" id="UP000054359"/>
    </source>
</evidence>
<protein>
    <recommendedName>
        <fullName evidence="1">DUF7041 domain-containing protein</fullName>
    </recommendedName>
</protein>
<feature type="domain" description="DUF7041" evidence="1">
    <location>
        <begin position="19"/>
        <end position="101"/>
    </location>
</feature>
<keyword evidence="3" id="KW-1185">Reference proteome</keyword>
<dbReference type="PANTHER" id="PTHR33327">
    <property type="entry name" value="ENDONUCLEASE"/>
    <property type="match status" value="1"/>
</dbReference>
<dbReference type="AlphaFoldDB" id="A0A087SZJ6"/>
<dbReference type="OrthoDB" id="6430943at2759"/>
<name>A0A087SZJ6_STEMI</name>
<sequence length="111" mass="12650">MTESQGTITNQVHRIAVKIPHIWKSSIALWLRQCEIQFDLAAITNDYTKFSHTAANLDTSTLPHVSDLILTPPETDKYLTLKNRLIAEFQNSEVQQICKLLSELRLGDKKT</sequence>
<dbReference type="Proteomes" id="UP000054359">
    <property type="component" value="Unassembled WGS sequence"/>
</dbReference>